<reference evidence="3" key="1">
    <citation type="submission" date="2017-09" db="EMBL/GenBank/DDBJ databases">
        <title>The Reconstruction of 2,631 Draft Metagenome-Assembled Genomes from the Global Oceans.</title>
        <authorList>
            <person name="Tully B.J."/>
            <person name="Graham E.D."/>
            <person name="Heidelberg J.F."/>
        </authorList>
    </citation>
    <scope>NUCLEOTIDE SEQUENCE [LARGE SCALE GENOMIC DNA]</scope>
</reference>
<evidence type="ECO:0000256" key="1">
    <source>
        <dbReference type="SAM" id="Phobius"/>
    </source>
</evidence>
<dbReference type="Proteomes" id="UP000226712">
    <property type="component" value="Unassembled WGS sequence"/>
</dbReference>
<proteinExistence type="predicted"/>
<name>A0A2D6LP44_9ARCH</name>
<organism evidence="2 3">
    <name type="scientific">Candidatus Iainarchaeum sp</name>
    <dbReference type="NCBI Taxonomy" id="3101447"/>
    <lineage>
        <taxon>Archaea</taxon>
        <taxon>Candidatus Iainarchaeota</taxon>
        <taxon>Candidatus Iainarchaeia</taxon>
        <taxon>Candidatus Iainarchaeales</taxon>
        <taxon>Candidatus Iainarchaeaceae</taxon>
        <taxon>Candidatus Iainarchaeum</taxon>
    </lineage>
</organism>
<keyword evidence="1" id="KW-0472">Membrane</keyword>
<dbReference type="EMBL" id="NZBD01000003">
    <property type="protein sequence ID" value="MAG17945.1"/>
    <property type="molecule type" value="Genomic_DNA"/>
</dbReference>
<evidence type="ECO:0000313" key="3">
    <source>
        <dbReference type="Proteomes" id="UP000226712"/>
    </source>
</evidence>
<keyword evidence="1" id="KW-1133">Transmembrane helix</keyword>
<evidence type="ECO:0008006" key="4">
    <source>
        <dbReference type="Google" id="ProtNLM"/>
    </source>
</evidence>
<dbReference type="AlphaFoldDB" id="A0A2D6LP44"/>
<evidence type="ECO:0000313" key="2">
    <source>
        <dbReference type="EMBL" id="MAG17945.1"/>
    </source>
</evidence>
<sequence>MLSEKGQESAPFELLIAIIVMTFVIVVGFNALETLNRETCEGKINKNLEDIKTAIESVVKNKSKTNVSYELPNCYSENESGLIIVERNDTVYCSNVCGGSLAQCTVLQFSSDDPSYTETKCLRISSATTFPDEYVTCPTDLLEPAEGYTAVDWKAIGDNLGFRTSIIPGQYTLIRQSNLFSQAPIICVYRRE</sequence>
<protein>
    <recommendedName>
        <fullName evidence="4">Class III signal peptide-containing protein</fullName>
    </recommendedName>
</protein>
<comment type="caution">
    <text evidence="2">The sequence shown here is derived from an EMBL/GenBank/DDBJ whole genome shotgun (WGS) entry which is preliminary data.</text>
</comment>
<keyword evidence="1" id="KW-0812">Transmembrane</keyword>
<gene>
    <name evidence="2" type="ORF">CL944_00555</name>
</gene>
<accession>A0A2D6LP44</accession>
<feature type="transmembrane region" description="Helical" evidence="1">
    <location>
        <begin position="12"/>
        <end position="32"/>
    </location>
</feature>